<name>A0ABV5WS80_9LACO</name>
<reference evidence="2 3" key="1">
    <citation type="submission" date="2024-09" db="EMBL/GenBank/DDBJ databases">
        <authorList>
            <person name="Sun Q."/>
            <person name="Mori K."/>
        </authorList>
    </citation>
    <scope>NUCLEOTIDE SEQUENCE [LARGE SCALE GENOMIC DNA]</scope>
    <source>
        <strain evidence="2 3">TBRC 4576</strain>
    </source>
</reference>
<evidence type="ECO:0000313" key="3">
    <source>
        <dbReference type="Proteomes" id="UP001589691"/>
    </source>
</evidence>
<feature type="domain" description="N-acetyltransferase" evidence="1">
    <location>
        <begin position="10"/>
        <end position="174"/>
    </location>
</feature>
<dbReference type="CDD" id="cd04301">
    <property type="entry name" value="NAT_SF"/>
    <property type="match status" value="1"/>
</dbReference>
<dbReference type="Gene3D" id="3.40.630.30">
    <property type="match status" value="1"/>
</dbReference>
<protein>
    <submittedName>
        <fullName evidence="2">GNAT family N-acetyltransferase</fullName>
        <ecNumber evidence="2">2.3.-.-</ecNumber>
    </submittedName>
</protein>
<dbReference type="EMBL" id="JBHLZY010000005">
    <property type="protein sequence ID" value="MFB9768828.1"/>
    <property type="molecule type" value="Genomic_DNA"/>
</dbReference>
<dbReference type="Pfam" id="PF13302">
    <property type="entry name" value="Acetyltransf_3"/>
    <property type="match status" value="1"/>
</dbReference>
<dbReference type="RefSeq" id="WP_137643590.1">
    <property type="nucleotide sequence ID" value="NZ_BJEA01000021.1"/>
</dbReference>
<dbReference type="PROSITE" id="PS51186">
    <property type="entry name" value="GNAT"/>
    <property type="match status" value="1"/>
</dbReference>
<evidence type="ECO:0000259" key="1">
    <source>
        <dbReference type="PROSITE" id="PS51186"/>
    </source>
</evidence>
<dbReference type="InterPro" id="IPR016181">
    <property type="entry name" value="Acyl_CoA_acyltransferase"/>
</dbReference>
<gene>
    <name evidence="2" type="ORF">ACFFLI_02940</name>
</gene>
<keyword evidence="2" id="KW-0012">Acyltransferase</keyword>
<dbReference type="GO" id="GO:0016746">
    <property type="term" value="F:acyltransferase activity"/>
    <property type="evidence" value="ECO:0007669"/>
    <property type="project" value="UniProtKB-KW"/>
</dbReference>
<dbReference type="PANTHER" id="PTHR43415:SF5">
    <property type="entry name" value="ACETYLTRANSFERASE"/>
    <property type="match status" value="1"/>
</dbReference>
<dbReference type="SUPFAM" id="SSF55729">
    <property type="entry name" value="Acyl-CoA N-acyltransferases (Nat)"/>
    <property type="match status" value="1"/>
</dbReference>
<accession>A0ABV5WS80</accession>
<comment type="caution">
    <text evidence="2">The sequence shown here is derived from an EMBL/GenBank/DDBJ whole genome shotgun (WGS) entry which is preliminary data.</text>
</comment>
<keyword evidence="3" id="KW-1185">Reference proteome</keyword>
<organism evidence="2 3">
    <name type="scientific">Lactiplantibacillus modestisalitolerans</name>
    <dbReference type="NCBI Taxonomy" id="1457219"/>
    <lineage>
        <taxon>Bacteria</taxon>
        <taxon>Bacillati</taxon>
        <taxon>Bacillota</taxon>
        <taxon>Bacilli</taxon>
        <taxon>Lactobacillales</taxon>
        <taxon>Lactobacillaceae</taxon>
        <taxon>Lactiplantibacillus</taxon>
    </lineage>
</organism>
<dbReference type="InterPro" id="IPR000182">
    <property type="entry name" value="GNAT_dom"/>
</dbReference>
<evidence type="ECO:0000313" key="2">
    <source>
        <dbReference type="EMBL" id="MFB9768828.1"/>
    </source>
</evidence>
<dbReference type="Proteomes" id="UP001589691">
    <property type="component" value="Unassembled WGS sequence"/>
</dbReference>
<proteinExistence type="predicted"/>
<dbReference type="PANTHER" id="PTHR43415">
    <property type="entry name" value="SPERMIDINE N(1)-ACETYLTRANSFERASE"/>
    <property type="match status" value="1"/>
</dbReference>
<keyword evidence="2" id="KW-0808">Transferase</keyword>
<sequence length="183" mass="21049">MKNIFNGPRVYLSVPQPEDFDEISDWYADGDFVRKMDTSIARPLSGEDLERTYRNLDRDTEIYLHVRTIAEDRLIGFVTLYNIEWQNQLAQLALAIGDPDDRGQGYGTEALNLMLNYGFNELNLFKVCLDVIATNQAAIAVYQNSGFEFEGTNRLAVKRDGHRIDLHHMALFAENFQPRINLK</sequence>
<dbReference type="EC" id="2.3.-.-" evidence="2"/>